<dbReference type="EMBL" id="CACVBM020001799">
    <property type="protein sequence ID" value="CAA7059866.1"/>
    <property type="molecule type" value="Genomic_DNA"/>
</dbReference>
<feature type="region of interest" description="Disordered" evidence="1">
    <location>
        <begin position="169"/>
        <end position="197"/>
    </location>
</feature>
<keyword evidence="3" id="KW-1185">Reference proteome</keyword>
<organism evidence="2 3">
    <name type="scientific">Microthlaspi erraticum</name>
    <dbReference type="NCBI Taxonomy" id="1685480"/>
    <lineage>
        <taxon>Eukaryota</taxon>
        <taxon>Viridiplantae</taxon>
        <taxon>Streptophyta</taxon>
        <taxon>Embryophyta</taxon>
        <taxon>Tracheophyta</taxon>
        <taxon>Spermatophyta</taxon>
        <taxon>Magnoliopsida</taxon>
        <taxon>eudicotyledons</taxon>
        <taxon>Gunneridae</taxon>
        <taxon>Pentapetalae</taxon>
        <taxon>rosids</taxon>
        <taxon>malvids</taxon>
        <taxon>Brassicales</taxon>
        <taxon>Brassicaceae</taxon>
        <taxon>Coluteocarpeae</taxon>
        <taxon>Microthlaspi</taxon>
    </lineage>
</organism>
<name>A0A6D2L5S6_9BRAS</name>
<dbReference type="PANTHER" id="PTHR33223:SF6">
    <property type="entry name" value="CCHC-TYPE DOMAIN-CONTAINING PROTEIN"/>
    <property type="match status" value="1"/>
</dbReference>
<evidence type="ECO:0008006" key="4">
    <source>
        <dbReference type="Google" id="ProtNLM"/>
    </source>
</evidence>
<feature type="compositionally biased region" description="Basic and acidic residues" evidence="1">
    <location>
        <begin position="185"/>
        <end position="197"/>
    </location>
</feature>
<accession>A0A6D2L5S6</accession>
<sequence length="309" mass="35780">MENDSQVLVPIKAIPLRQIPPQRNLLDEQEMSSPQAPPPSWDSPPKLSSLKTKKKLLPYLEAADLETSSQAASYREEHLLATPEEEINPEMIEFVKRDQFHHLFSEYALEHLDHFDNLCDSYGVFDFEKKMMLFSTSLAGTALDWAQHEPPSTIESWIIKKASENARHHLQPSTTLLSHRRGAERKKEHTTHEEQQHVERNPFYNSTSECAKEHLCNFEQLCHDYGVGDNPKKIQLFQLSLAGQAKEWAKFNAQHAFKTWNGYKGAFLYRFAKGPIYVPPPRPSNFSMDFRRFSTAQKRSVIRRQFPTD</sequence>
<proteinExistence type="predicted"/>
<protein>
    <recommendedName>
        <fullName evidence="4">Retrotransposon gag domain-containing protein</fullName>
    </recommendedName>
</protein>
<feature type="region of interest" description="Disordered" evidence="1">
    <location>
        <begin position="19"/>
        <end position="48"/>
    </location>
</feature>
<reference evidence="2" key="1">
    <citation type="submission" date="2020-01" db="EMBL/GenBank/DDBJ databases">
        <authorList>
            <person name="Mishra B."/>
        </authorList>
    </citation>
    <scope>NUCLEOTIDE SEQUENCE [LARGE SCALE GENOMIC DNA]</scope>
</reference>
<dbReference type="AlphaFoldDB" id="A0A6D2L5S6"/>
<comment type="caution">
    <text evidence="2">The sequence shown here is derived from an EMBL/GenBank/DDBJ whole genome shotgun (WGS) entry which is preliminary data.</text>
</comment>
<gene>
    <name evidence="2" type="ORF">MERR_LOCUS47102</name>
</gene>
<evidence type="ECO:0000313" key="3">
    <source>
        <dbReference type="Proteomes" id="UP000467841"/>
    </source>
</evidence>
<evidence type="ECO:0000256" key="1">
    <source>
        <dbReference type="SAM" id="MobiDB-lite"/>
    </source>
</evidence>
<evidence type="ECO:0000313" key="2">
    <source>
        <dbReference type="EMBL" id="CAA7059866.1"/>
    </source>
</evidence>
<dbReference type="Proteomes" id="UP000467841">
    <property type="component" value="Unassembled WGS sequence"/>
</dbReference>
<dbReference type="PANTHER" id="PTHR33223">
    <property type="entry name" value="CCHC-TYPE DOMAIN-CONTAINING PROTEIN"/>
    <property type="match status" value="1"/>
</dbReference>